<accession>A0A822FPQ5</accession>
<evidence type="ECO:0000256" key="1">
    <source>
        <dbReference type="SAM" id="MobiDB-lite"/>
    </source>
</evidence>
<dbReference type="Gene3D" id="1.20.58.1280">
    <property type="entry name" value="DNA repair protein Rev1, C-terminal domain"/>
    <property type="match status" value="1"/>
</dbReference>
<comment type="caution">
    <text evidence="3">The sequence shown here is derived from an EMBL/GenBank/DDBJ whole genome shotgun (WGS) entry which is preliminary data.</text>
</comment>
<evidence type="ECO:0000313" key="2">
    <source>
        <dbReference type="EMBL" id="CAF5133263.1"/>
    </source>
</evidence>
<feature type="non-terminal residue" evidence="3">
    <location>
        <position position="1"/>
    </location>
</feature>
<feature type="compositionally biased region" description="Polar residues" evidence="1">
    <location>
        <begin position="1"/>
        <end position="15"/>
    </location>
</feature>
<feature type="non-terminal residue" evidence="3">
    <location>
        <position position="80"/>
    </location>
</feature>
<protein>
    <submittedName>
        <fullName evidence="3">Uncharacterized protein</fullName>
    </submittedName>
</protein>
<evidence type="ECO:0000313" key="4">
    <source>
        <dbReference type="Proteomes" id="UP000663848"/>
    </source>
</evidence>
<dbReference type="Proteomes" id="UP000663848">
    <property type="component" value="Unassembled WGS sequence"/>
</dbReference>
<name>A0A822FPQ5_9BILA</name>
<reference evidence="3" key="1">
    <citation type="submission" date="2021-02" db="EMBL/GenBank/DDBJ databases">
        <authorList>
            <person name="Nowell W R."/>
        </authorList>
    </citation>
    <scope>NUCLEOTIDE SEQUENCE</scope>
</reference>
<dbReference type="InterPro" id="IPR038401">
    <property type="entry name" value="Rev1_C_sf"/>
</dbReference>
<evidence type="ECO:0000313" key="3">
    <source>
        <dbReference type="EMBL" id="CAF5135483.1"/>
    </source>
</evidence>
<gene>
    <name evidence="2" type="ORF">QYT958_LOCUS47017</name>
    <name evidence="3" type="ORF">QYT958_LOCUS47225</name>
</gene>
<dbReference type="EMBL" id="CAJOBR010087735">
    <property type="protein sequence ID" value="CAF5135483.1"/>
    <property type="molecule type" value="Genomic_DNA"/>
</dbReference>
<dbReference type="AlphaFoldDB" id="A0A822FPQ5"/>
<proteinExistence type="predicted"/>
<feature type="region of interest" description="Disordered" evidence="1">
    <location>
        <begin position="1"/>
        <end position="25"/>
    </location>
</feature>
<organism evidence="3 4">
    <name type="scientific">Rotaria socialis</name>
    <dbReference type="NCBI Taxonomy" id="392032"/>
    <lineage>
        <taxon>Eukaryota</taxon>
        <taxon>Metazoa</taxon>
        <taxon>Spiralia</taxon>
        <taxon>Gnathifera</taxon>
        <taxon>Rotifera</taxon>
        <taxon>Eurotatoria</taxon>
        <taxon>Bdelloidea</taxon>
        <taxon>Philodinida</taxon>
        <taxon>Philodinidae</taxon>
        <taxon>Rotaria</taxon>
    </lineage>
</organism>
<dbReference type="EMBL" id="CAJOBR010086304">
    <property type="protein sequence ID" value="CAF5133263.1"/>
    <property type="molecule type" value="Genomic_DNA"/>
</dbReference>
<sequence>NSPQKQPAPKKQSNPIKKWRTETILQEERNIPLARNEPKFNRNEKTKQQPSIAGYTTLSDVKLMLREWIESSDEPNQIDF</sequence>